<evidence type="ECO:0008006" key="4">
    <source>
        <dbReference type="Google" id="ProtNLM"/>
    </source>
</evidence>
<gene>
    <name evidence="2" type="ORF">DU505_13555</name>
</gene>
<feature type="transmembrane region" description="Helical" evidence="1">
    <location>
        <begin position="64"/>
        <end position="85"/>
    </location>
</feature>
<keyword evidence="3" id="KW-1185">Reference proteome</keyword>
<evidence type="ECO:0000313" key="3">
    <source>
        <dbReference type="Proteomes" id="UP000252405"/>
    </source>
</evidence>
<dbReference type="Proteomes" id="UP000252405">
    <property type="component" value="Unassembled WGS sequence"/>
</dbReference>
<name>A0A368U0R5_9GAMM</name>
<feature type="transmembrane region" description="Helical" evidence="1">
    <location>
        <begin position="128"/>
        <end position="150"/>
    </location>
</feature>
<dbReference type="AlphaFoldDB" id="A0A368U0R5"/>
<keyword evidence="1" id="KW-1133">Transmembrane helix</keyword>
<keyword evidence="1" id="KW-0472">Membrane</keyword>
<feature type="transmembrane region" description="Helical" evidence="1">
    <location>
        <begin position="97"/>
        <end position="116"/>
    </location>
</feature>
<dbReference type="OrthoDB" id="7063120at2"/>
<reference evidence="2 3" key="1">
    <citation type="submission" date="2018-07" db="EMBL/GenBank/DDBJ databases">
        <title>Halomonas montanilacus sp. nov., isolated from Lake Pengyan on Tibetan Plateau.</title>
        <authorList>
            <person name="Lu H."/>
            <person name="Xing P."/>
            <person name="Wu Q."/>
        </authorList>
    </citation>
    <scope>NUCLEOTIDE SEQUENCE [LARGE SCALE GENOMIC DNA]</scope>
    <source>
        <strain evidence="2 3">PYC7W</strain>
    </source>
</reference>
<evidence type="ECO:0000256" key="1">
    <source>
        <dbReference type="SAM" id="Phobius"/>
    </source>
</evidence>
<keyword evidence="1" id="KW-0812">Transmembrane</keyword>
<proteinExistence type="predicted"/>
<feature type="transmembrane region" description="Helical" evidence="1">
    <location>
        <begin position="22"/>
        <end position="44"/>
    </location>
</feature>
<evidence type="ECO:0000313" key="2">
    <source>
        <dbReference type="EMBL" id="RCV88693.1"/>
    </source>
</evidence>
<protein>
    <recommendedName>
        <fullName evidence="4">DUF2214 domain-containing protein</fullName>
    </recommendedName>
</protein>
<accession>A0A368U0R5</accession>
<comment type="caution">
    <text evidence="2">The sequence shown here is derived from an EMBL/GenBank/DDBJ whole genome shotgun (WGS) entry which is preliminary data.</text>
</comment>
<dbReference type="RefSeq" id="WP_114479525.1">
    <property type="nucleotide sequence ID" value="NZ_QPII01000009.1"/>
</dbReference>
<sequence length="154" mass="16329">MEELLTRLATTPLADWMRLSRWGYAAVNALHVMGIGLMIGAIAALDLRLMGWRRDLPLSALARLLQPVAIGGLLLAIAMGGLLFLADPTGYADMPLFQLKLALIGLAIVNALLLNLGPGLAKATSLRLRISGALSLGLWLSALVAGRFLAFVDS</sequence>
<dbReference type="EMBL" id="QPII01000009">
    <property type="protein sequence ID" value="RCV88693.1"/>
    <property type="molecule type" value="Genomic_DNA"/>
</dbReference>
<organism evidence="2 3">
    <name type="scientific">Billgrantia montanilacus</name>
    <dbReference type="NCBI Taxonomy" id="2282305"/>
    <lineage>
        <taxon>Bacteria</taxon>
        <taxon>Pseudomonadati</taxon>
        <taxon>Pseudomonadota</taxon>
        <taxon>Gammaproteobacteria</taxon>
        <taxon>Oceanospirillales</taxon>
        <taxon>Halomonadaceae</taxon>
        <taxon>Billgrantia</taxon>
    </lineage>
</organism>